<reference evidence="3 5" key="1">
    <citation type="submission" date="2019-09" db="EMBL/GenBank/DDBJ databases">
        <title>Genome sequence of Clostridium sp. EA1.</title>
        <authorList>
            <person name="Poehlein A."/>
            <person name="Bengelsdorf F.R."/>
            <person name="Daniel R."/>
        </authorList>
    </citation>
    <scope>NUCLEOTIDE SEQUENCE [LARGE SCALE GENOMIC DNA]</scope>
    <source>
        <strain evidence="3 5">EA1</strain>
    </source>
</reference>
<keyword evidence="5" id="KW-1185">Reference proteome</keyword>
<accession>A0A6N8I175</accession>
<dbReference type="Pfam" id="PF01992">
    <property type="entry name" value="vATP-synt_AC39"/>
    <property type="match status" value="1"/>
</dbReference>
<organism evidence="3 5">
    <name type="scientific">Caproicibacter fermentans</name>
    <dbReference type="NCBI Taxonomy" id="2576756"/>
    <lineage>
        <taxon>Bacteria</taxon>
        <taxon>Bacillati</taxon>
        <taxon>Bacillota</taxon>
        <taxon>Clostridia</taxon>
        <taxon>Eubacteriales</taxon>
        <taxon>Acutalibacteraceae</taxon>
        <taxon>Caproicibacter</taxon>
    </lineage>
</organism>
<evidence type="ECO:0000256" key="2">
    <source>
        <dbReference type="ARBA" id="ARBA00023065"/>
    </source>
</evidence>
<gene>
    <name evidence="3" type="primary">atpC</name>
    <name evidence="3" type="ORF">CAFE_25990</name>
    <name evidence="4" type="ORF">HCR03_02000</name>
</gene>
<dbReference type="Proteomes" id="UP000469440">
    <property type="component" value="Unassembled WGS sequence"/>
</dbReference>
<dbReference type="RefSeq" id="WP_156990909.1">
    <property type="nucleotide sequence ID" value="NZ_CP060286.1"/>
</dbReference>
<dbReference type="PANTHER" id="PTHR38682">
    <property type="entry name" value="V-TYPE ATP SYNTHASE SUBUNIT C"/>
    <property type="match status" value="1"/>
</dbReference>
<dbReference type="Proteomes" id="UP000515909">
    <property type="component" value="Chromosome"/>
</dbReference>
<dbReference type="InterPro" id="IPR036079">
    <property type="entry name" value="ATPase_csu/dsu_sf"/>
</dbReference>
<reference evidence="4 6" key="2">
    <citation type="submission" date="2020-08" db="EMBL/GenBank/DDBJ databases">
        <title>The isolate Caproiciproducens sp. 7D4C2 produces n-caproate at mildly acidic conditions from hexoses: genome and rBOX comparison with related strains and chain-elongating bacteria.</title>
        <authorList>
            <person name="Esquivel-Elizondo S."/>
            <person name="Bagci C."/>
            <person name="Temovska M."/>
            <person name="Jeon B.S."/>
            <person name="Bessarab I."/>
            <person name="Williams R.B.H."/>
            <person name="Huson D.H."/>
            <person name="Angenent L.T."/>
        </authorList>
    </citation>
    <scope>NUCLEOTIDE SEQUENCE [LARGE SCALE GENOMIC DNA]</scope>
    <source>
        <strain evidence="4 6">7D4C2</strain>
    </source>
</reference>
<dbReference type="PANTHER" id="PTHR38682:SF1">
    <property type="entry name" value="V-TYPE ATP SYNTHASE SUBUNIT C"/>
    <property type="match status" value="1"/>
</dbReference>
<evidence type="ECO:0000313" key="5">
    <source>
        <dbReference type="Proteomes" id="UP000469440"/>
    </source>
</evidence>
<keyword evidence="2" id="KW-0406">Ion transport</keyword>
<evidence type="ECO:0000256" key="1">
    <source>
        <dbReference type="ARBA" id="ARBA00022448"/>
    </source>
</evidence>
<dbReference type="InterPro" id="IPR050873">
    <property type="entry name" value="V-ATPase_V0D/AC39_subunit"/>
</dbReference>
<name>A0A6N8I175_9FIRM</name>
<dbReference type="AlphaFoldDB" id="A0A6N8I175"/>
<dbReference type="SUPFAM" id="SSF103486">
    <property type="entry name" value="V-type ATP synthase subunit C"/>
    <property type="match status" value="1"/>
</dbReference>
<evidence type="ECO:0000313" key="4">
    <source>
        <dbReference type="EMBL" id="QNK41109.1"/>
    </source>
</evidence>
<dbReference type="GO" id="GO:0046961">
    <property type="term" value="F:proton-transporting ATPase activity, rotational mechanism"/>
    <property type="evidence" value="ECO:0007669"/>
    <property type="project" value="InterPro"/>
</dbReference>
<evidence type="ECO:0000313" key="3">
    <source>
        <dbReference type="EMBL" id="MVB11871.1"/>
    </source>
</evidence>
<keyword evidence="1" id="KW-0813">Transport</keyword>
<evidence type="ECO:0000313" key="6">
    <source>
        <dbReference type="Proteomes" id="UP000515909"/>
    </source>
</evidence>
<dbReference type="EMBL" id="VWXL01000077">
    <property type="protein sequence ID" value="MVB11871.1"/>
    <property type="molecule type" value="Genomic_DNA"/>
</dbReference>
<sequence length="348" mass="40714">MLSELSSNVVLSKARAMYGKRLTIQNYNDLLACQSVSEVASYLKSNTVYGKILSGIEESEIHRGQLEAKLRQKLLEDYASLCHYEITVGEHFSQYFIEKNEIEQILHVILLLDAGMPEEYLFNMPSYLTRHTKVDLKSLSKIRSFDDLLRTLSHTEYRRILEPYHPEENGWINYTGIESSLYTYLYSNMFRIIERYTRGETTKQLNDILKSYIDLTNFTRIVRLKISYHSDPEFIKNALLPYGTFGEHFLDKMIEADDEEKIVSILETSEIGKRALRFEHDYVGEIPRRMNFRNCHHYIDFSTHPSVVLISYIFTSEAEISDIITIVEGIRYRLATDEIRKLLIVVNN</sequence>
<dbReference type="KEGG" id="cfem:HCR03_02000"/>
<protein>
    <submittedName>
        <fullName evidence="3">V-type ATP synthase subunit C</fullName>
    </submittedName>
    <submittedName>
        <fullName evidence="4">V-type ATPase subunit</fullName>
    </submittedName>
</protein>
<dbReference type="Gene3D" id="1.10.132.50">
    <property type="entry name" value="ATP synthase (C/AC39) subunit, domain 3"/>
    <property type="match status" value="3"/>
</dbReference>
<dbReference type="EMBL" id="CP060286">
    <property type="protein sequence ID" value="QNK41109.1"/>
    <property type="molecule type" value="Genomic_DNA"/>
</dbReference>
<dbReference type="OrthoDB" id="9816136at2"/>
<dbReference type="InterPro" id="IPR044911">
    <property type="entry name" value="V-type_ATPase_csu/dsu_dom_3"/>
</dbReference>
<dbReference type="InterPro" id="IPR002843">
    <property type="entry name" value="ATPase_V0-cplx_csu/dsu"/>
</dbReference>
<proteinExistence type="predicted"/>
<accession>A0A7G8TBW8</accession>